<keyword evidence="2" id="KW-1185">Reference proteome</keyword>
<dbReference type="RefSeq" id="WP_275473174.1">
    <property type="nucleotide sequence ID" value="NZ_CP162940.1"/>
</dbReference>
<dbReference type="Proteomes" id="UP001579974">
    <property type="component" value="Unassembled WGS sequence"/>
</dbReference>
<accession>A0ABV5AKM2</accession>
<organism evidence="1 2">
    <name type="scientific">Alicyclobacillus fastidiosus</name>
    <dbReference type="NCBI Taxonomy" id="392011"/>
    <lineage>
        <taxon>Bacteria</taxon>
        <taxon>Bacillati</taxon>
        <taxon>Bacillota</taxon>
        <taxon>Bacilli</taxon>
        <taxon>Bacillales</taxon>
        <taxon>Alicyclobacillaceae</taxon>
        <taxon>Alicyclobacillus</taxon>
    </lineage>
</organism>
<proteinExistence type="predicted"/>
<dbReference type="EMBL" id="JBDXSU010000028">
    <property type="protein sequence ID" value="MFB5192792.1"/>
    <property type="molecule type" value="Genomic_DNA"/>
</dbReference>
<comment type="caution">
    <text evidence="1">The sequence shown here is derived from an EMBL/GenBank/DDBJ whole genome shotgun (WGS) entry which is preliminary data.</text>
</comment>
<evidence type="ECO:0000313" key="2">
    <source>
        <dbReference type="Proteomes" id="UP001579974"/>
    </source>
</evidence>
<gene>
    <name evidence="1" type="ORF">KKP3000_002006</name>
</gene>
<protein>
    <submittedName>
        <fullName evidence="1">Uncharacterized protein</fullName>
    </submittedName>
</protein>
<reference evidence="1 2" key="1">
    <citation type="journal article" date="2024" name="Int. J. Mol. Sci.">
        <title>Exploration of Alicyclobacillus spp. Genome in Search of Antibiotic Resistance.</title>
        <authorList>
            <person name="Bucka-Kolendo J."/>
            <person name="Kiousi D.E."/>
            <person name="Dekowska A."/>
            <person name="Mikolajczuk-Szczyrba A."/>
            <person name="Karadedos D.M."/>
            <person name="Michael P."/>
            <person name="Galanis A."/>
            <person name="Sokolowska B."/>
        </authorList>
    </citation>
    <scope>NUCLEOTIDE SEQUENCE [LARGE SCALE GENOMIC DNA]</scope>
    <source>
        <strain evidence="1 2">KKP 3000</strain>
    </source>
</reference>
<evidence type="ECO:0000313" key="1">
    <source>
        <dbReference type="EMBL" id="MFB5192792.1"/>
    </source>
</evidence>
<name>A0ABV5AKM2_9BACL</name>
<sequence length="162" mass="17873">MIDDILDALIAALQADANLPEPIATYHKVEGMVQGLDTTCSVWVPKVSYKAYTNDYDETHAQIHIGIGVDDMGADTGEARVRALAEEIRLLLTADQRTLGGLLDDSFLSDWEFATYNASQTEVLHLGEAIWEVTYYAPRTRPVPPDDPMDELDFNETISIGG</sequence>